<evidence type="ECO:0000313" key="3">
    <source>
        <dbReference type="Proteomes" id="UP001367316"/>
    </source>
</evidence>
<accession>A0ABR1NLK3</accession>
<evidence type="ECO:0000256" key="1">
    <source>
        <dbReference type="SAM" id="SignalP"/>
    </source>
</evidence>
<protein>
    <recommendedName>
        <fullName evidence="4">Secreted protein</fullName>
    </recommendedName>
</protein>
<keyword evidence="1" id="KW-0732">Signal</keyword>
<proteinExistence type="predicted"/>
<dbReference type="Proteomes" id="UP001367316">
    <property type="component" value="Unassembled WGS sequence"/>
</dbReference>
<dbReference type="EMBL" id="JBBPBF010000001">
    <property type="protein sequence ID" value="KAK7615626.1"/>
    <property type="molecule type" value="Genomic_DNA"/>
</dbReference>
<keyword evidence="3" id="KW-1185">Reference proteome</keyword>
<name>A0ABR1NLK3_9PEZI</name>
<evidence type="ECO:0000313" key="2">
    <source>
        <dbReference type="EMBL" id="KAK7615626.1"/>
    </source>
</evidence>
<feature type="signal peptide" evidence="1">
    <location>
        <begin position="1"/>
        <end position="27"/>
    </location>
</feature>
<comment type="caution">
    <text evidence="2">The sequence shown here is derived from an EMBL/GenBank/DDBJ whole genome shotgun (WGS) entry which is preliminary data.</text>
</comment>
<reference evidence="2 3" key="1">
    <citation type="submission" date="2024-04" db="EMBL/GenBank/DDBJ databases">
        <title>Phyllosticta paracitricarpa is synonymous to the EU quarantine fungus P. citricarpa based on phylogenomic analyses.</title>
        <authorList>
            <consortium name="Lawrence Berkeley National Laboratory"/>
            <person name="Van ingen-buijs V.A."/>
            <person name="Van westerhoven A.C."/>
            <person name="Haridas S."/>
            <person name="Skiadas P."/>
            <person name="Martin F."/>
            <person name="Groenewald J.Z."/>
            <person name="Crous P.W."/>
            <person name="Seidl M.F."/>
        </authorList>
    </citation>
    <scope>NUCLEOTIDE SEQUENCE [LARGE SCALE GENOMIC DNA]</scope>
    <source>
        <strain evidence="2 3">CBS 141358</strain>
    </source>
</reference>
<organism evidence="2 3">
    <name type="scientific">Phyllosticta paracitricarpa</name>
    <dbReference type="NCBI Taxonomy" id="2016321"/>
    <lineage>
        <taxon>Eukaryota</taxon>
        <taxon>Fungi</taxon>
        <taxon>Dikarya</taxon>
        <taxon>Ascomycota</taxon>
        <taxon>Pezizomycotina</taxon>
        <taxon>Dothideomycetes</taxon>
        <taxon>Dothideomycetes incertae sedis</taxon>
        <taxon>Botryosphaeriales</taxon>
        <taxon>Phyllostictaceae</taxon>
        <taxon>Phyllosticta</taxon>
    </lineage>
</organism>
<evidence type="ECO:0008006" key="4">
    <source>
        <dbReference type="Google" id="ProtNLM"/>
    </source>
</evidence>
<gene>
    <name evidence="2" type="ORF">JOL62DRAFT_561893</name>
</gene>
<sequence length="112" mass="13020">MGKSFLHIYAWLWGWFCVRMRSPTAFSDPLGWTFCCYRVFLVCLCQHVAELMGFQASFGGMISSCKNTSHRWWIFCRFGNWRLLTNLVSSKGGMVQNFDMDFQQPIHVTTTG</sequence>
<feature type="chain" id="PRO_5046812097" description="Secreted protein" evidence="1">
    <location>
        <begin position="28"/>
        <end position="112"/>
    </location>
</feature>